<feature type="domain" description="RDD" evidence="7">
    <location>
        <begin position="35"/>
        <end position="210"/>
    </location>
</feature>
<dbReference type="InterPro" id="IPR051791">
    <property type="entry name" value="Pra-immunoreactive"/>
</dbReference>
<proteinExistence type="predicted"/>
<sequence>MPAVRAGHHRRQVGRLRARAAGRRRVRAVNAPGAPAGFWPRYLAWSLDAVLIAVATCLLGASHWRLLIAAAGRAWDALSQRVADAMAASALDDLAFGGFLGRLGADPQVHAAAAAATAALLSLVLGWLTIYAVLGFALEVACIAFTSWRATPGKRALGLYVAARDGGELGAGRAALRYLGGSLSWLSFNIGHLVAMAKPEHLALHDRLAGASVRSRGGAGLPPWGWAWLLLQLAAALAACVWLAWTLQASLDEALYAAL</sequence>
<accession>A0A3N2RND8</accession>
<gene>
    <name evidence="8" type="ORF">D9T17_02095</name>
</gene>
<name>A0A3N2RND8_LYSEN</name>
<reference evidence="8 9" key="1">
    <citation type="submission" date="2018-10" db="EMBL/GenBank/DDBJ databases">
        <title>The genome of Lysobacter enzymogenes OH11.</title>
        <authorList>
            <person name="Liu F."/>
            <person name="Zhao Y."/>
            <person name="Qian G."/>
            <person name="Chen Y."/>
            <person name="Xu H."/>
        </authorList>
    </citation>
    <scope>NUCLEOTIDE SEQUENCE [LARGE SCALE GENOMIC DNA]</scope>
    <source>
        <strain evidence="8 9">OH11</strain>
    </source>
</reference>
<feature type="transmembrane region" description="Helical" evidence="6">
    <location>
        <begin position="112"/>
        <end position="145"/>
    </location>
</feature>
<organism evidence="8 9">
    <name type="scientific">Lysobacter enzymogenes</name>
    <dbReference type="NCBI Taxonomy" id="69"/>
    <lineage>
        <taxon>Bacteria</taxon>
        <taxon>Pseudomonadati</taxon>
        <taxon>Pseudomonadota</taxon>
        <taxon>Gammaproteobacteria</taxon>
        <taxon>Lysobacterales</taxon>
        <taxon>Lysobacteraceae</taxon>
        <taxon>Lysobacter</taxon>
    </lineage>
</organism>
<dbReference type="InterPro" id="IPR010432">
    <property type="entry name" value="RDD"/>
</dbReference>
<comment type="caution">
    <text evidence="8">The sequence shown here is derived from an EMBL/GenBank/DDBJ whole genome shotgun (WGS) entry which is preliminary data.</text>
</comment>
<evidence type="ECO:0000256" key="4">
    <source>
        <dbReference type="ARBA" id="ARBA00022989"/>
    </source>
</evidence>
<dbReference type="PANTHER" id="PTHR36115:SF4">
    <property type="entry name" value="MEMBRANE PROTEIN"/>
    <property type="match status" value="1"/>
</dbReference>
<dbReference type="Proteomes" id="UP000275910">
    <property type="component" value="Unassembled WGS sequence"/>
</dbReference>
<dbReference type="AlphaFoldDB" id="A0A3N2RND8"/>
<evidence type="ECO:0000313" key="9">
    <source>
        <dbReference type="Proteomes" id="UP000275910"/>
    </source>
</evidence>
<keyword evidence="5 6" id="KW-0472">Membrane</keyword>
<keyword evidence="3 6" id="KW-0812">Transmembrane</keyword>
<evidence type="ECO:0000256" key="1">
    <source>
        <dbReference type="ARBA" id="ARBA00004651"/>
    </source>
</evidence>
<evidence type="ECO:0000256" key="6">
    <source>
        <dbReference type="SAM" id="Phobius"/>
    </source>
</evidence>
<evidence type="ECO:0000313" key="8">
    <source>
        <dbReference type="EMBL" id="ROU08901.1"/>
    </source>
</evidence>
<protein>
    <recommendedName>
        <fullName evidence="7">RDD domain-containing protein</fullName>
    </recommendedName>
</protein>
<evidence type="ECO:0000256" key="5">
    <source>
        <dbReference type="ARBA" id="ARBA00023136"/>
    </source>
</evidence>
<dbReference type="GO" id="GO:0005886">
    <property type="term" value="C:plasma membrane"/>
    <property type="evidence" value="ECO:0007669"/>
    <property type="project" value="UniProtKB-SubCell"/>
</dbReference>
<comment type="subcellular location">
    <subcellularLocation>
        <location evidence="1">Cell membrane</location>
        <topology evidence="1">Multi-pass membrane protein</topology>
    </subcellularLocation>
</comment>
<dbReference type="EMBL" id="RCTY01000006">
    <property type="protein sequence ID" value="ROU08901.1"/>
    <property type="molecule type" value="Genomic_DNA"/>
</dbReference>
<evidence type="ECO:0000256" key="3">
    <source>
        <dbReference type="ARBA" id="ARBA00022692"/>
    </source>
</evidence>
<keyword evidence="2" id="KW-1003">Cell membrane</keyword>
<feature type="transmembrane region" description="Helical" evidence="6">
    <location>
        <begin position="42"/>
        <end position="61"/>
    </location>
</feature>
<dbReference type="Pfam" id="PF06271">
    <property type="entry name" value="RDD"/>
    <property type="match status" value="1"/>
</dbReference>
<keyword evidence="4 6" id="KW-1133">Transmembrane helix</keyword>
<evidence type="ECO:0000259" key="7">
    <source>
        <dbReference type="Pfam" id="PF06271"/>
    </source>
</evidence>
<feature type="transmembrane region" description="Helical" evidence="6">
    <location>
        <begin position="224"/>
        <end position="245"/>
    </location>
</feature>
<evidence type="ECO:0000256" key="2">
    <source>
        <dbReference type="ARBA" id="ARBA00022475"/>
    </source>
</evidence>
<dbReference type="PANTHER" id="PTHR36115">
    <property type="entry name" value="PROLINE-RICH ANTIGEN HOMOLOG-RELATED"/>
    <property type="match status" value="1"/>
</dbReference>